<dbReference type="PANTHER" id="PTHR37815">
    <property type="entry name" value="UPF0397 PROTEIN BC_2624-RELATED"/>
    <property type="match status" value="1"/>
</dbReference>
<reference evidence="4 5" key="1">
    <citation type="journal article" date="2017" name="Genome Announc.">
        <title>Draft Genome Sequence of Romboutsia weinsteinii sp. nov. Strain CCRI-19649(T) Isolated from Surface Water.</title>
        <authorList>
            <person name="Maheux A.F."/>
            <person name="Boudreau D.K."/>
            <person name="Berube E."/>
            <person name="Boissinot M."/>
            <person name="Cantin P."/>
            <person name="Raymond F."/>
            <person name="Corbeil J."/>
            <person name="Omar R.F."/>
            <person name="Bergeron M.G."/>
        </authorList>
    </citation>
    <scope>NUCLEOTIDE SEQUENCE [LARGE SCALE GENOMIC DNA]</scope>
    <source>
        <strain evidence="4 5">CCRI-19649</strain>
    </source>
</reference>
<evidence type="ECO:0000256" key="1">
    <source>
        <dbReference type="ARBA" id="ARBA00022692"/>
    </source>
</evidence>
<evidence type="ECO:0000313" key="5">
    <source>
        <dbReference type="Proteomes" id="UP000215694"/>
    </source>
</evidence>
<sequence>MNNKTKKLVLNGLMIALVCIATMTFQIPTPGTNGYVNVGDAVIFITSILFGPVPGMVAGGIGSALADILSGYTHWALFTLIIKGLEGYLVGVIIGSKNTLVKSILSTLLGSITMVFGYFLAGAILEGSFLVSLSSIPSNSVQGLVCMIIAIPLAYSLSKVDYIKTYRSNVNS</sequence>
<keyword evidence="2 3" id="KW-1133">Transmembrane helix</keyword>
<dbReference type="Proteomes" id="UP000215694">
    <property type="component" value="Unassembled WGS sequence"/>
</dbReference>
<keyword evidence="5" id="KW-1185">Reference proteome</keyword>
<protein>
    <submittedName>
        <fullName evidence="4">ECF transporter S component</fullName>
    </submittedName>
</protein>
<keyword evidence="3" id="KW-0472">Membrane</keyword>
<name>A0A371IZ31_9FIRM</name>
<dbReference type="Gene3D" id="1.10.1760.20">
    <property type="match status" value="1"/>
</dbReference>
<dbReference type="AlphaFoldDB" id="A0A371IZ31"/>
<dbReference type="InterPro" id="IPR009825">
    <property type="entry name" value="ECF_substrate-spec-like"/>
</dbReference>
<accession>A0A371IZ31</accession>
<evidence type="ECO:0000313" key="4">
    <source>
        <dbReference type="EMBL" id="RDY25742.1"/>
    </source>
</evidence>
<dbReference type="Pfam" id="PF07155">
    <property type="entry name" value="ECF-ribofla_trS"/>
    <property type="match status" value="1"/>
</dbReference>
<proteinExistence type="predicted"/>
<dbReference type="OrthoDB" id="411368at2"/>
<comment type="caution">
    <text evidence="4">The sequence shown here is derived from an EMBL/GenBank/DDBJ whole genome shotgun (WGS) entry which is preliminary data.</text>
</comment>
<evidence type="ECO:0000256" key="3">
    <source>
        <dbReference type="SAM" id="Phobius"/>
    </source>
</evidence>
<feature type="transmembrane region" description="Helical" evidence="3">
    <location>
        <begin position="12"/>
        <end position="29"/>
    </location>
</feature>
<feature type="transmembrane region" description="Helical" evidence="3">
    <location>
        <begin position="41"/>
        <end position="66"/>
    </location>
</feature>
<feature type="transmembrane region" description="Helical" evidence="3">
    <location>
        <begin position="100"/>
        <end position="121"/>
    </location>
</feature>
<organism evidence="4 5">
    <name type="scientific">Romboutsia weinsteinii</name>
    <dbReference type="NCBI Taxonomy" id="2020949"/>
    <lineage>
        <taxon>Bacteria</taxon>
        <taxon>Bacillati</taxon>
        <taxon>Bacillota</taxon>
        <taxon>Clostridia</taxon>
        <taxon>Peptostreptococcales</taxon>
        <taxon>Peptostreptococcaceae</taxon>
        <taxon>Romboutsia</taxon>
    </lineage>
</organism>
<dbReference type="EMBL" id="NOJY02000050">
    <property type="protein sequence ID" value="RDY25742.1"/>
    <property type="molecule type" value="Genomic_DNA"/>
</dbReference>
<dbReference type="GO" id="GO:0016020">
    <property type="term" value="C:membrane"/>
    <property type="evidence" value="ECO:0007669"/>
    <property type="project" value="InterPro"/>
</dbReference>
<feature type="transmembrane region" description="Helical" evidence="3">
    <location>
        <begin position="141"/>
        <end position="158"/>
    </location>
</feature>
<gene>
    <name evidence="4" type="ORF">CHL78_016695</name>
</gene>
<dbReference type="PANTHER" id="PTHR37815:SF3">
    <property type="entry name" value="UPF0397 PROTEIN SPR0429"/>
    <property type="match status" value="1"/>
</dbReference>
<dbReference type="RefSeq" id="WP_094367502.1">
    <property type="nucleotide sequence ID" value="NZ_NOJY02000050.1"/>
</dbReference>
<keyword evidence="1 3" id="KW-0812">Transmembrane</keyword>
<evidence type="ECO:0000256" key="2">
    <source>
        <dbReference type="ARBA" id="ARBA00022989"/>
    </source>
</evidence>